<evidence type="ECO:0000313" key="5">
    <source>
        <dbReference type="Proteomes" id="UP000818603"/>
    </source>
</evidence>
<gene>
    <name evidence="3" type="ORF">FF098_009590</name>
    <name evidence="2" type="ORF">GCM10011355_19300</name>
</gene>
<name>A0A8J3ER25_9PROT</name>
<reference evidence="2" key="1">
    <citation type="journal article" date="2014" name="Int. J. Syst. Evol. Microbiol.">
        <title>Complete genome sequence of Corynebacterium casei LMG S-19264T (=DSM 44701T), isolated from a smear-ripened cheese.</title>
        <authorList>
            <consortium name="US DOE Joint Genome Institute (JGI-PGF)"/>
            <person name="Walter F."/>
            <person name="Albersmeier A."/>
            <person name="Kalinowski J."/>
            <person name="Ruckert C."/>
        </authorList>
    </citation>
    <scope>NUCLEOTIDE SEQUENCE</scope>
    <source>
        <strain evidence="2">CGMCC 1.14984</strain>
    </source>
</reference>
<dbReference type="AlphaFoldDB" id="A0A8J3ER25"/>
<sequence>MTRKRTKSRRHNLTPKQRRAKEAAKPQPETYTPEEVEAMRKELKRRLDRLAKAREEDRAAAALRAEASGGIPSAS</sequence>
<dbReference type="Proteomes" id="UP000621856">
    <property type="component" value="Unassembled WGS sequence"/>
</dbReference>
<reference evidence="2" key="3">
    <citation type="submission" date="2020-09" db="EMBL/GenBank/DDBJ databases">
        <authorList>
            <person name="Sun Q."/>
            <person name="Zhou Y."/>
        </authorList>
    </citation>
    <scope>NUCLEOTIDE SEQUENCE</scope>
    <source>
        <strain evidence="2">CGMCC 1.14984</strain>
    </source>
</reference>
<organism evidence="2 4">
    <name type="scientific">Aquisalinus luteolus</name>
    <dbReference type="NCBI Taxonomy" id="1566827"/>
    <lineage>
        <taxon>Bacteria</taxon>
        <taxon>Pseudomonadati</taxon>
        <taxon>Pseudomonadota</taxon>
        <taxon>Alphaproteobacteria</taxon>
        <taxon>Parvularculales</taxon>
        <taxon>Parvularculaceae</taxon>
        <taxon>Aquisalinus</taxon>
    </lineage>
</organism>
<evidence type="ECO:0000313" key="3">
    <source>
        <dbReference type="EMBL" id="NHK28154.1"/>
    </source>
</evidence>
<feature type="region of interest" description="Disordered" evidence="1">
    <location>
        <begin position="1"/>
        <end position="36"/>
    </location>
</feature>
<dbReference type="EMBL" id="BMGZ01000002">
    <property type="protein sequence ID" value="GGH97625.1"/>
    <property type="molecule type" value="Genomic_DNA"/>
</dbReference>
<protein>
    <submittedName>
        <fullName evidence="2">Uncharacterized protein</fullName>
    </submittedName>
</protein>
<evidence type="ECO:0000313" key="2">
    <source>
        <dbReference type="EMBL" id="GGH97625.1"/>
    </source>
</evidence>
<reference evidence="3 5" key="2">
    <citation type="submission" date="2020-02" db="EMBL/GenBank/DDBJ databases">
        <title>Genome sequence of Parvularcula flava strain NH6-79.</title>
        <authorList>
            <person name="Abdul Karim M.H."/>
            <person name="Lam M.Q."/>
            <person name="Chen S.J."/>
            <person name="Yahya A."/>
            <person name="Shahir S."/>
            <person name="Shamsir M.S."/>
            <person name="Chong C.S."/>
        </authorList>
    </citation>
    <scope>NUCLEOTIDE SEQUENCE [LARGE SCALE GENOMIC DNA]</scope>
    <source>
        <strain evidence="3 5">NH6-79</strain>
    </source>
</reference>
<dbReference type="Proteomes" id="UP000818603">
    <property type="component" value="Unassembled WGS sequence"/>
</dbReference>
<proteinExistence type="predicted"/>
<accession>A0A8J3ER25</accession>
<feature type="compositionally biased region" description="Basic residues" evidence="1">
    <location>
        <begin position="1"/>
        <end position="19"/>
    </location>
</feature>
<comment type="caution">
    <text evidence="2">The sequence shown here is derived from an EMBL/GenBank/DDBJ whole genome shotgun (WGS) entry which is preliminary data.</text>
</comment>
<evidence type="ECO:0000256" key="1">
    <source>
        <dbReference type="SAM" id="MobiDB-lite"/>
    </source>
</evidence>
<keyword evidence="5" id="KW-1185">Reference proteome</keyword>
<dbReference type="EMBL" id="VCJR02000002">
    <property type="protein sequence ID" value="NHK28154.1"/>
    <property type="molecule type" value="Genomic_DNA"/>
</dbReference>
<dbReference type="RefSeq" id="WP_155139924.1">
    <property type="nucleotide sequence ID" value="NZ_BMGZ01000002.1"/>
</dbReference>
<evidence type="ECO:0000313" key="4">
    <source>
        <dbReference type="Proteomes" id="UP000621856"/>
    </source>
</evidence>